<dbReference type="Pfam" id="PF05662">
    <property type="entry name" value="YadA_stalk"/>
    <property type="match status" value="1"/>
</dbReference>
<sequence length="194" mass="20357">AGDKVEEKSYDNVAAAFEGVGSSFTNLHNEVTNAVTNINKHINDVVSDSLVKQDDATKIIKIGAEKGGTSISIANSGDAARTLTGVKGGELTETSTDAVNGSQLYSMNNTLASYFGGGAEYKEGKWAAPNFKVNTVSADGDKVEEQSYKTVAEAFAGVGSSFTNLHNEVTNAVTNINNQINQVVGDSLVKQDDK</sequence>
<evidence type="ECO:0000259" key="1">
    <source>
        <dbReference type="Pfam" id="PF05662"/>
    </source>
</evidence>
<dbReference type="Gene3D" id="6.10.250.2030">
    <property type="match status" value="2"/>
</dbReference>
<gene>
    <name evidence="2" type="ORF">CER18_09775</name>
</gene>
<dbReference type="EMBL" id="NJGE01000095">
    <property type="protein sequence ID" value="PIT67748.1"/>
    <property type="molecule type" value="Genomic_DNA"/>
</dbReference>
<feature type="non-terminal residue" evidence="2">
    <location>
        <position position="1"/>
    </location>
</feature>
<reference evidence="2 3" key="1">
    <citation type="submission" date="2017-06" db="EMBL/GenBank/DDBJ databases">
        <title>Draft genome of Bartonella tribocorum strain L103, isolated from a rodent in Laos.</title>
        <authorList>
            <person name="Hadjadj L."/>
            <person name="Jiyipong T."/>
            <person name="Morand S."/>
            <person name="Diene S.M."/>
            <person name="Rolain J.-M."/>
        </authorList>
    </citation>
    <scope>NUCLEOTIDE SEQUENCE [LARGE SCALE GENOMIC DNA]</scope>
    <source>
        <strain evidence="2 3">L103</strain>
    </source>
</reference>
<dbReference type="SUPFAM" id="SSF101967">
    <property type="entry name" value="Adhesin YadA, collagen-binding domain"/>
    <property type="match status" value="1"/>
</dbReference>
<protein>
    <recommendedName>
        <fullName evidence="1">Trimeric autotransporter adhesin YadA-like stalk domain-containing protein</fullName>
    </recommendedName>
</protein>
<dbReference type="GO" id="GO:0019867">
    <property type="term" value="C:outer membrane"/>
    <property type="evidence" value="ECO:0007669"/>
    <property type="project" value="InterPro"/>
</dbReference>
<proteinExistence type="predicted"/>
<feature type="domain" description="Trimeric autotransporter adhesin YadA-like stalk" evidence="1">
    <location>
        <begin position="83"/>
        <end position="118"/>
    </location>
</feature>
<comment type="caution">
    <text evidence="2">The sequence shown here is derived from an EMBL/GenBank/DDBJ whole genome shotgun (WGS) entry which is preliminary data.</text>
</comment>
<evidence type="ECO:0000313" key="2">
    <source>
        <dbReference type="EMBL" id="PIT67748.1"/>
    </source>
</evidence>
<name>A0A2N9Y7R5_9HYPH</name>
<dbReference type="InterPro" id="IPR008635">
    <property type="entry name" value="Coiled_stalk_dom"/>
</dbReference>
<dbReference type="Gene3D" id="1.20.5.170">
    <property type="match status" value="1"/>
</dbReference>
<dbReference type="AlphaFoldDB" id="A0A2N9Y7R5"/>
<organism evidence="2 3">
    <name type="scientific">Bartonella tribocorum</name>
    <dbReference type="NCBI Taxonomy" id="85701"/>
    <lineage>
        <taxon>Bacteria</taxon>
        <taxon>Pseudomonadati</taxon>
        <taxon>Pseudomonadota</taxon>
        <taxon>Alphaproteobacteria</taxon>
        <taxon>Hyphomicrobiales</taxon>
        <taxon>Bartonellaceae</taxon>
        <taxon>Bartonella</taxon>
    </lineage>
</organism>
<feature type="non-terminal residue" evidence="2">
    <location>
        <position position="194"/>
    </location>
</feature>
<accession>A0A2N9Y7R5</accession>
<dbReference type="InterPro" id="IPR011049">
    <property type="entry name" value="Serralysin-like_metalloprot_C"/>
</dbReference>
<evidence type="ECO:0000313" key="3">
    <source>
        <dbReference type="Proteomes" id="UP000229839"/>
    </source>
</evidence>
<dbReference type="Proteomes" id="UP000229839">
    <property type="component" value="Unassembled WGS sequence"/>
</dbReference>